<name>A0A822YQB2_NELNU</name>
<feature type="region of interest" description="Disordered" evidence="1">
    <location>
        <begin position="67"/>
        <end position="90"/>
    </location>
</feature>
<accession>A0A822YQB2</accession>
<gene>
    <name evidence="3" type="ORF">HUJ06_007005</name>
</gene>
<protein>
    <submittedName>
        <fullName evidence="3">Uncharacterized protein</fullName>
    </submittedName>
</protein>
<evidence type="ECO:0000313" key="3">
    <source>
        <dbReference type="EMBL" id="DAD36364.1"/>
    </source>
</evidence>
<reference evidence="3 4" key="1">
    <citation type="journal article" date="2020" name="Mol. Biol. Evol.">
        <title>Distinct Expression and Methylation Patterns for Genes with Different Fates following a Single Whole-Genome Duplication in Flowering Plants.</title>
        <authorList>
            <person name="Shi T."/>
            <person name="Rahmani R.S."/>
            <person name="Gugger P.F."/>
            <person name="Wang M."/>
            <person name="Li H."/>
            <person name="Zhang Y."/>
            <person name="Li Z."/>
            <person name="Wang Q."/>
            <person name="Van de Peer Y."/>
            <person name="Marchal K."/>
            <person name="Chen J."/>
        </authorList>
    </citation>
    <scope>NUCLEOTIDE SEQUENCE [LARGE SCALE GENOMIC DNA]</scope>
    <source>
        <tissue evidence="3">Leaf</tissue>
    </source>
</reference>
<dbReference type="AlphaFoldDB" id="A0A822YQB2"/>
<proteinExistence type="predicted"/>
<evidence type="ECO:0000256" key="1">
    <source>
        <dbReference type="SAM" id="MobiDB-lite"/>
    </source>
</evidence>
<feature type="compositionally biased region" description="Basic and acidic residues" evidence="1">
    <location>
        <begin position="81"/>
        <end position="90"/>
    </location>
</feature>
<keyword evidence="2" id="KW-1133">Transmembrane helix</keyword>
<evidence type="ECO:0000313" key="4">
    <source>
        <dbReference type="Proteomes" id="UP000607653"/>
    </source>
</evidence>
<dbReference type="EMBL" id="DUZY01000004">
    <property type="protein sequence ID" value="DAD36364.1"/>
    <property type="molecule type" value="Genomic_DNA"/>
</dbReference>
<keyword evidence="4" id="KW-1185">Reference proteome</keyword>
<sequence length="90" mass="10009">MASSSQAVLKFTLVVVILLVQNFYVVLGRNKLEPHASLVPKDSTTTKTRYPPVYGFSFNHYKNMETDAFRPTTQGHSPGMGHDDPPSLKT</sequence>
<keyword evidence="2" id="KW-0812">Transmembrane</keyword>
<keyword evidence="2" id="KW-0472">Membrane</keyword>
<organism evidence="3 4">
    <name type="scientific">Nelumbo nucifera</name>
    <name type="common">Sacred lotus</name>
    <dbReference type="NCBI Taxonomy" id="4432"/>
    <lineage>
        <taxon>Eukaryota</taxon>
        <taxon>Viridiplantae</taxon>
        <taxon>Streptophyta</taxon>
        <taxon>Embryophyta</taxon>
        <taxon>Tracheophyta</taxon>
        <taxon>Spermatophyta</taxon>
        <taxon>Magnoliopsida</taxon>
        <taxon>Proteales</taxon>
        <taxon>Nelumbonaceae</taxon>
        <taxon>Nelumbo</taxon>
    </lineage>
</organism>
<dbReference type="Proteomes" id="UP000607653">
    <property type="component" value="Unassembled WGS sequence"/>
</dbReference>
<comment type="caution">
    <text evidence="3">The sequence shown here is derived from an EMBL/GenBank/DDBJ whole genome shotgun (WGS) entry which is preliminary data.</text>
</comment>
<feature type="transmembrane region" description="Helical" evidence="2">
    <location>
        <begin position="7"/>
        <end position="27"/>
    </location>
</feature>
<evidence type="ECO:0000256" key="2">
    <source>
        <dbReference type="SAM" id="Phobius"/>
    </source>
</evidence>